<sequence length="428" mass="50316">MIKFTKALWTILLLCMLHNLSAQDNFPGKWEVQYKPWPHIPAIKMELAIYEPIQGMVYPTILRLSNHLFEGEYDFLLIKKDDNQLGIARNKYPILEKPFPLKSWMMYLNGHFELDEQSEKLILQRLWIDRFGIFMDGLYDDELFTHPKTFLRDFLYQVPITLERKNKIKEKHPREKEILGSEEIYYGIYDPIKVNRPELRISVLDEEKFDKDTVTIVHNGKIIVDKLPVGETMFLDDITLEEGNNYFAFFAENYGDLPPNTANFLIYTDGGDEPQYSFDFTHRSNVYATAMVAHFIYEKPKLEENKVQQTQKVLKDGDRDNFLIGRLQSSENKVLLKIWDAQQEDGDLITIHLNGKPLLENMEVRHQPRFIEITLKKGVNQLLFRAENVGRIPPNTGVVELSTKDFQRQILFNTDMNRSNYIEILNLE</sequence>
<evidence type="ECO:0000313" key="2">
    <source>
        <dbReference type="EMBL" id="SFS48379.1"/>
    </source>
</evidence>
<accession>A0A1I6Q7D9</accession>
<feature type="signal peptide" evidence="1">
    <location>
        <begin position="1"/>
        <end position="22"/>
    </location>
</feature>
<dbReference type="OrthoDB" id="639821at2"/>
<dbReference type="Proteomes" id="UP000198785">
    <property type="component" value="Unassembled WGS sequence"/>
</dbReference>
<protein>
    <submittedName>
        <fullName evidence="2">Uncharacterized protein</fullName>
    </submittedName>
</protein>
<dbReference type="RefSeq" id="WP_093363725.1">
    <property type="nucleotide sequence ID" value="NZ_FOZZ01000002.1"/>
</dbReference>
<keyword evidence="1" id="KW-0732">Signal</keyword>
<dbReference type="EMBL" id="FOZZ01000002">
    <property type="protein sequence ID" value="SFS48379.1"/>
    <property type="molecule type" value="Genomic_DNA"/>
</dbReference>
<organism evidence="2 3">
    <name type="scientific">Sphingobacterium wenxiniae</name>
    <dbReference type="NCBI Taxonomy" id="683125"/>
    <lineage>
        <taxon>Bacteria</taxon>
        <taxon>Pseudomonadati</taxon>
        <taxon>Bacteroidota</taxon>
        <taxon>Sphingobacteriia</taxon>
        <taxon>Sphingobacteriales</taxon>
        <taxon>Sphingobacteriaceae</taxon>
        <taxon>Sphingobacterium</taxon>
    </lineage>
</organism>
<keyword evidence="3" id="KW-1185">Reference proteome</keyword>
<name>A0A1I6Q7D9_9SPHI</name>
<reference evidence="2 3" key="1">
    <citation type="submission" date="2016-10" db="EMBL/GenBank/DDBJ databases">
        <authorList>
            <person name="de Groot N.N."/>
        </authorList>
    </citation>
    <scope>NUCLEOTIDE SEQUENCE [LARGE SCALE GENOMIC DNA]</scope>
    <source>
        <strain evidence="2 3">DSM 22789</strain>
    </source>
</reference>
<dbReference type="STRING" id="683125.SAMN05660206_102167"/>
<evidence type="ECO:0000313" key="3">
    <source>
        <dbReference type="Proteomes" id="UP000198785"/>
    </source>
</evidence>
<evidence type="ECO:0000256" key="1">
    <source>
        <dbReference type="SAM" id="SignalP"/>
    </source>
</evidence>
<proteinExistence type="predicted"/>
<gene>
    <name evidence="2" type="ORF">SAMN05660206_102167</name>
</gene>
<dbReference type="AlphaFoldDB" id="A0A1I6Q7D9"/>
<feature type="chain" id="PRO_5011516408" evidence="1">
    <location>
        <begin position="23"/>
        <end position="428"/>
    </location>
</feature>